<name>A0A167KEJ4_CALVF</name>
<evidence type="ECO:0000256" key="5">
    <source>
        <dbReference type="ARBA" id="ARBA00023136"/>
    </source>
</evidence>
<dbReference type="Proteomes" id="UP000076738">
    <property type="component" value="Unassembled WGS sequence"/>
</dbReference>
<dbReference type="AlphaFoldDB" id="A0A167KEJ4"/>
<keyword evidence="8" id="KW-1185">Reference proteome</keyword>
<comment type="subcellular location">
    <subcellularLocation>
        <location evidence="1">Membrane</location>
        <topology evidence="1">Multi-pass membrane protein</topology>
    </subcellularLocation>
</comment>
<evidence type="ECO:0000313" key="8">
    <source>
        <dbReference type="Proteomes" id="UP000076738"/>
    </source>
</evidence>
<evidence type="ECO:0000256" key="3">
    <source>
        <dbReference type="ARBA" id="ARBA00022692"/>
    </source>
</evidence>
<evidence type="ECO:0000256" key="6">
    <source>
        <dbReference type="SAM" id="Phobius"/>
    </source>
</evidence>
<feature type="transmembrane region" description="Helical" evidence="6">
    <location>
        <begin position="65"/>
        <end position="86"/>
    </location>
</feature>
<evidence type="ECO:0000313" key="7">
    <source>
        <dbReference type="EMBL" id="KZO94563.1"/>
    </source>
</evidence>
<reference evidence="7 8" key="1">
    <citation type="journal article" date="2016" name="Mol. Biol. Evol.">
        <title>Comparative Genomics of Early-Diverging Mushroom-Forming Fungi Provides Insights into the Origins of Lignocellulose Decay Capabilities.</title>
        <authorList>
            <person name="Nagy L.G."/>
            <person name="Riley R."/>
            <person name="Tritt A."/>
            <person name="Adam C."/>
            <person name="Daum C."/>
            <person name="Floudas D."/>
            <person name="Sun H."/>
            <person name="Yadav J.S."/>
            <person name="Pangilinan J."/>
            <person name="Larsson K.H."/>
            <person name="Matsuura K."/>
            <person name="Barry K."/>
            <person name="Labutti K."/>
            <person name="Kuo R."/>
            <person name="Ohm R.A."/>
            <person name="Bhattacharya S.S."/>
            <person name="Shirouzu T."/>
            <person name="Yoshinaga Y."/>
            <person name="Martin F.M."/>
            <person name="Grigoriev I.V."/>
            <person name="Hibbett D.S."/>
        </authorList>
    </citation>
    <scope>NUCLEOTIDE SEQUENCE [LARGE SCALE GENOMIC DNA]</scope>
    <source>
        <strain evidence="7 8">TUFC12733</strain>
    </source>
</reference>
<protein>
    <recommendedName>
        <fullName evidence="9">FUN34 transmembrane protein</fullName>
    </recommendedName>
</protein>
<feature type="transmembrane region" description="Helical" evidence="6">
    <location>
        <begin position="98"/>
        <end position="123"/>
    </location>
</feature>
<keyword evidence="4 6" id="KW-1133">Transmembrane helix</keyword>
<dbReference type="GO" id="GO:0005886">
    <property type="term" value="C:plasma membrane"/>
    <property type="evidence" value="ECO:0007669"/>
    <property type="project" value="TreeGrafter"/>
</dbReference>
<evidence type="ECO:0000256" key="2">
    <source>
        <dbReference type="ARBA" id="ARBA00005587"/>
    </source>
</evidence>
<evidence type="ECO:0000256" key="1">
    <source>
        <dbReference type="ARBA" id="ARBA00004141"/>
    </source>
</evidence>
<dbReference type="InterPro" id="IPR051633">
    <property type="entry name" value="AceTr"/>
</dbReference>
<feature type="transmembrane region" description="Helical" evidence="6">
    <location>
        <begin position="135"/>
        <end position="153"/>
    </location>
</feature>
<evidence type="ECO:0008006" key="9">
    <source>
        <dbReference type="Google" id="ProtNLM"/>
    </source>
</evidence>
<dbReference type="GO" id="GO:0015123">
    <property type="term" value="F:acetate transmembrane transporter activity"/>
    <property type="evidence" value="ECO:0007669"/>
    <property type="project" value="TreeGrafter"/>
</dbReference>
<dbReference type="NCBIfam" id="NF038013">
    <property type="entry name" value="AceTr_1"/>
    <property type="match status" value="1"/>
</dbReference>
<sequence length="238" mass="25309">MSDTEFKQHENAMDVPVLIRQDTQPALPTYHRRFGNPAPLGVFSFGAPVFMLSMFMVGTDGVTTTNVIVGMALITGGFGQFCAGMWEMACGNTFGATLFGLFSTFWGSYGLIFIPGTGILAAYEGSPETAAQLHNAIGIYLSTWFILGVLLTLGALRTSVAMLSLATMICSTILVLAVSEFTQMVSVTKAAGAMGIVTALLTFYVGAASLYTEENTIFTLPTGPFKRSAAHPHHGHQA</sequence>
<gene>
    <name evidence="7" type="ORF">CALVIDRAFT_501435</name>
</gene>
<dbReference type="PANTHER" id="PTHR31123">
    <property type="entry name" value="ACCUMULATION OF DYADS PROTEIN 2-RELATED"/>
    <property type="match status" value="1"/>
</dbReference>
<dbReference type="STRING" id="1330018.A0A167KEJ4"/>
<dbReference type="OrthoDB" id="3648309at2759"/>
<organism evidence="7 8">
    <name type="scientific">Calocera viscosa (strain TUFC12733)</name>
    <dbReference type="NCBI Taxonomy" id="1330018"/>
    <lineage>
        <taxon>Eukaryota</taxon>
        <taxon>Fungi</taxon>
        <taxon>Dikarya</taxon>
        <taxon>Basidiomycota</taxon>
        <taxon>Agaricomycotina</taxon>
        <taxon>Dacrymycetes</taxon>
        <taxon>Dacrymycetales</taxon>
        <taxon>Dacrymycetaceae</taxon>
        <taxon>Calocera</taxon>
    </lineage>
</organism>
<keyword evidence="3 6" id="KW-0812">Transmembrane</keyword>
<feature type="transmembrane region" description="Helical" evidence="6">
    <location>
        <begin position="190"/>
        <end position="211"/>
    </location>
</feature>
<comment type="similarity">
    <text evidence="2">Belongs to the acetate uptake transporter (AceTr) (TC 2.A.96) family.</text>
</comment>
<dbReference type="EMBL" id="KV417294">
    <property type="protein sequence ID" value="KZO94563.1"/>
    <property type="molecule type" value="Genomic_DNA"/>
</dbReference>
<keyword evidence="5 6" id="KW-0472">Membrane</keyword>
<dbReference type="PANTHER" id="PTHR31123:SF1">
    <property type="entry name" value="ACCUMULATION OF DYADS PROTEIN 2-RELATED"/>
    <property type="match status" value="1"/>
</dbReference>
<feature type="transmembrane region" description="Helical" evidence="6">
    <location>
        <begin position="40"/>
        <end position="59"/>
    </location>
</feature>
<dbReference type="Pfam" id="PF01184">
    <property type="entry name" value="Gpr1_Fun34_YaaH"/>
    <property type="match status" value="1"/>
</dbReference>
<dbReference type="InterPro" id="IPR000791">
    <property type="entry name" value="Gpr1/Fun34/SatP-like"/>
</dbReference>
<proteinExistence type="inferred from homology"/>
<accession>A0A167KEJ4</accession>
<feature type="transmembrane region" description="Helical" evidence="6">
    <location>
        <begin position="160"/>
        <end position="178"/>
    </location>
</feature>
<evidence type="ECO:0000256" key="4">
    <source>
        <dbReference type="ARBA" id="ARBA00022989"/>
    </source>
</evidence>